<reference evidence="19" key="3">
    <citation type="submission" date="2025-09" db="UniProtKB">
        <authorList>
            <consortium name="Ensembl"/>
        </authorList>
    </citation>
    <scope>IDENTIFICATION</scope>
</reference>
<dbReference type="GO" id="GO:0004867">
    <property type="term" value="F:serine-type endopeptidase inhibitor activity"/>
    <property type="evidence" value="ECO:0007669"/>
    <property type="project" value="UniProtKB-KW"/>
</dbReference>
<proteinExistence type="inferred from homology"/>
<protein>
    <recommendedName>
        <fullName evidence="14">Collagen alpha-1(XXVIII) chain</fullName>
    </recommendedName>
</protein>
<dbReference type="Ensembl" id="ENSONIT00000008208.2">
    <property type="protein sequence ID" value="ENSONIP00000008203.2"/>
    <property type="gene ID" value="ENSONIG00000006506.2"/>
</dbReference>
<dbReference type="PANTHER" id="PTHR24020">
    <property type="entry name" value="COLLAGEN ALPHA"/>
    <property type="match status" value="1"/>
</dbReference>
<feature type="domain" description="VWFA" evidence="17">
    <location>
        <begin position="575"/>
        <end position="758"/>
    </location>
</feature>
<organism evidence="19 20">
    <name type="scientific">Oreochromis niloticus</name>
    <name type="common">Nile tilapia</name>
    <name type="synonym">Tilapia nilotica</name>
    <dbReference type="NCBI Taxonomy" id="8128"/>
    <lineage>
        <taxon>Eukaryota</taxon>
        <taxon>Metazoa</taxon>
        <taxon>Chordata</taxon>
        <taxon>Craniata</taxon>
        <taxon>Vertebrata</taxon>
        <taxon>Euteleostomi</taxon>
        <taxon>Actinopterygii</taxon>
        <taxon>Neopterygii</taxon>
        <taxon>Teleostei</taxon>
        <taxon>Neoteleostei</taxon>
        <taxon>Acanthomorphata</taxon>
        <taxon>Ovalentaria</taxon>
        <taxon>Cichlomorphae</taxon>
        <taxon>Cichliformes</taxon>
        <taxon>Cichlidae</taxon>
        <taxon>African cichlids</taxon>
        <taxon>Pseudocrenilabrinae</taxon>
        <taxon>Oreochromini</taxon>
        <taxon>Oreochromis</taxon>
    </lineage>
</organism>
<keyword evidence="10" id="KW-0176">Collagen</keyword>
<dbReference type="Gene3D" id="3.40.50.410">
    <property type="entry name" value="von Willebrand factor, type A domain"/>
    <property type="match status" value="2"/>
</dbReference>
<feature type="compositionally biased region" description="Low complexity" evidence="15">
    <location>
        <begin position="436"/>
        <end position="461"/>
    </location>
</feature>
<dbReference type="PROSITE" id="PS50234">
    <property type="entry name" value="VWFA"/>
    <property type="match status" value="2"/>
</dbReference>
<evidence type="ECO:0000259" key="17">
    <source>
        <dbReference type="PROSITE" id="PS50234"/>
    </source>
</evidence>
<evidence type="ECO:0000313" key="20">
    <source>
        <dbReference type="Proteomes" id="UP000005207"/>
    </source>
</evidence>
<dbReference type="FunFam" id="3.40.50.410:FF:000051">
    <property type="entry name" value="Collagen type XXVIII alpha 1 chain"/>
    <property type="match status" value="1"/>
</dbReference>
<keyword evidence="20" id="KW-1185">Reference proteome</keyword>
<evidence type="ECO:0000256" key="13">
    <source>
        <dbReference type="ARBA" id="ARBA00061466"/>
    </source>
</evidence>
<evidence type="ECO:0000256" key="12">
    <source>
        <dbReference type="ARBA" id="ARBA00058139"/>
    </source>
</evidence>
<dbReference type="GeneTree" id="ENSGT00940000163195"/>
<dbReference type="InterPro" id="IPR002223">
    <property type="entry name" value="Kunitz_BPTI"/>
</dbReference>
<evidence type="ECO:0000256" key="5">
    <source>
        <dbReference type="ARBA" id="ARBA00022729"/>
    </source>
</evidence>
<keyword evidence="9" id="KW-0722">Serine protease inhibitor</keyword>
<feature type="compositionally biased region" description="Basic and acidic residues" evidence="15">
    <location>
        <begin position="422"/>
        <end position="433"/>
    </location>
</feature>
<dbReference type="InterPro" id="IPR002035">
    <property type="entry name" value="VWF_A"/>
</dbReference>
<evidence type="ECO:0000256" key="10">
    <source>
        <dbReference type="ARBA" id="ARBA00023119"/>
    </source>
</evidence>
<dbReference type="FunFam" id="4.10.410.10:FF:000020">
    <property type="entry name" value="Collagen, type VI, alpha 3"/>
    <property type="match status" value="1"/>
</dbReference>
<dbReference type="eggNOG" id="KOG3544">
    <property type="taxonomic scope" value="Eukaryota"/>
</dbReference>
<dbReference type="InterPro" id="IPR008160">
    <property type="entry name" value="Collagen"/>
</dbReference>
<comment type="subcellular location">
    <subcellularLocation>
        <location evidence="1">Secreted</location>
        <location evidence="1">Extracellular space</location>
        <location evidence="1">Extracellular matrix</location>
        <location evidence="1">Basement membrane</location>
    </subcellularLocation>
</comment>
<evidence type="ECO:0000256" key="4">
    <source>
        <dbReference type="ARBA" id="ARBA00022690"/>
    </source>
</evidence>
<evidence type="ECO:0000256" key="14">
    <source>
        <dbReference type="ARBA" id="ARBA00070674"/>
    </source>
</evidence>
<dbReference type="FunFam" id="3.40.50.410:FF:000003">
    <property type="entry name" value="Collagen type VI alpha 3 chain"/>
    <property type="match status" value="1"/>
</dbReference>
<evidence type="ECO:0000256" key="9">
    <source>
        <dbReference type="ARBA" id="ARBA00022900"/>
    </source>
</evidence>
<dbReference type="PROSITE" id="PS00280">
    <property type="entry name" value="BPTI_KUNITZ_1"/>
    <property type="match status" value="1"/>
</dbReference>
<keyword evidence="3" id="KW-0272">Extracellular matrix</keyword>
<keyword evidence="2" id="KW-0964">Secreted</keyword>
<dbReference type="InterPro" id="IPR050525">
    <property type="entry name" value="ECM_Assembly_Org"/>
</dbReference>
<evidence type="ECO:0000256" key="11">
    <source>
        <dbReference type="ARBA" id="ARBA00023157"/>
    </source>
</evidence>
<feature type="region of interest" description="Disordered" evidence="15">
    <location>
        <begin position="260"/>
        <end position="516"/>
    </location>
</feature>
<keyword evidence="7" id="KW-0084">Basement membrane</keyword>
<dbReference type="Gene3D" id="4.10.410.10">
    <property type="entry name" value="Pancreatic trypsin inhibitor Kunitz domain"/>
    <property type="match status" value="1"/>
</dbReference>
<dbReference type="InParanoid" id="I3JH60"/>
<dbReference type="GO" id="GO:0005604">
    <property type="term" value="C:basement membrane"/>
    <property type="evidence" value="ECO:0007669"/>
    <property type="project" value="UniProtKB-SubCell"/>
</dbReference>
<dbReference type="Pfam" id="PF01391">
    <property type="entry name" value="Collagen"/>
    <property type="match status" value="1"/>
</dbReference>
<comment type="similarity">
    <text evidence="13">Belongs to the VWA-containing collagen family.</text>
</comment>
<evidence type="ECO:0000256" key="2">
    <source>
        <dbReference type="ARBA" id="ARBA00022525"/>
    </source>
</evidence>
<dbReference type="PRINTS" id="PR00453">
    <property type="entry name" value="VWFADOMAIN"/>
</dbReference>
<evidence type="ECO:0000259" key="18">
    <source>
        <dbReference type="PROSITE" id="PS50279"/>
    </source>
</evidence>
<evidence type="ECO:0000256" key="8">
    <source>
        <dbReference type="ARBA" id="ARBA00022889"/>
    </source>
</evidence>
<dbReference type="AlphaFoldDB" id="I3JH60"/>
<evidence type="ECO:0000256" key="6">
    <source>
        <dbReference type="ARBA" id="ARBA00022737"/>
    </source>
</evidence>
<dbReference type="CDD" id="cd01450">
    <property type="entry name" value="vWFA_subfamily_ECM"/>
    <property type="match status" value="1"/>
</dbReference>
<dbReference type="SMART" id="SM00327">
    <property type="entry name" value="VWA"/>
    <property type="match status" value="2"/>
</dbReference>
<evidence type="ECO:0000256" key="1">
    <source>
        <dbReference type="ARBA" id="ARBA00004302"/>
    </source>
</evidence>
<feature type="chain" id="PRO_5025403612" description="Collagen alpha-1(XXVIII) chain" evidence="16">
    <location>
        <begin position="27"/>
        <end position="861"/>
    </location>
</feature>
<accession>I3JH60</accession>
<dbReference type="CDD" id="cd22628">
    <property type="entry name" value="Kunitz_collagen_alpha1_XXVIII"/>
    <property type="match status" value="1"/>
</dbReference>
<dbReference type="GO" id="GO:0007155">
    <property type="term" value="P:cell adhesion"/>
    <property type="evidence" value="ECO:0007669"/>
    <property type="project" value="UniProtKB-KW"/>
</dbReference>
<feature type="compositionally biased region" description="Low complexity" evidence="15">
    <location>
        <begin position="396"/>
        <end position="411"/>
    </location>
</feature>
<feature type="domain" description="VWFA" evidence="17">
    <location>
        <begin position="39"/>
        <end position="219"/>
    </location>
</feature>
<dbReference type="OMA" id="FRRRCTQ"/>
<comment type="function">
    <text evidence="12">May act as a cell-binding protein.</text>
</comment>
<feature type="signal peptide" evidence="16">
    <location>
        <begin position="1"/>
        <end position="26"/>
    </location>
</feature>
<sequence>MLLKGNLSRGVGVCLLLLALLHKATGQRRKTGRLTCSLEVAFILDSSESATISLFEKQKTFVLSFSTRLAMLQVPGWTMKVRMAALQYSSTVSIEHRFSAWKDLDYFHGQVSTMNYIGHGTYTTYAITNASQLLVHETSKDSVRVAVLMTDGVDHPRNPDVIAAAVEAKGHGIKFFAVGLSDIAQQNIAKLRAIASTPAQQFVQSMLDSQLEEKLLKEMVSKDSYMHPGTIRHLVILHSVNLFSVLFAVPSRNTQTFELDYSQGDRGPSGAPGQPGDIGIGFPGAKGDRGYEGPKGSRGLPGIGIKGDKGNFGPPGNQGPVGAPGPGLQGEKVNMSNMWPRGQNESIKGSFVSLMGDQGLSGEPGLPGERGVGEPGPKGDPGAEGLSGIPGQPGEDGVPGPKGDLGLPGPRGADGAPGKGVPGEKGDKGDRGSRGQPGAVGPVGPMGPKGQPGIIGLPGPAGLTGRGIAGAKGEPGPQGPPGAVGDPGIGSPGSKGDRGPQGPPGPPGLKGEGFAGPPVSIKPDYSLFYEHKTPSISHSGLVSSLVIFKLYLLLWLCLCSMSSGCAVTCRQTPLELVFVIDSSESVGPENFNVIKDFVNALIDRASVSRDITRVGVVLYSHINMVVVSLRQEATRDEIKSAVHSMTYLGEGTFTGSAIQQANQVFKAARPGVRKVSIIITDGQADKRDSISLESAVTEAQRSNIEMFVIGVVNKSDPLYKEFKKELNFMATDPDSDHLYLIDEFTTLAALEKKLLSHICENGERRLFSSIPSSGLPPGIPEVSSNAREPPYRTDTDTPTFTGDFRRRCTQTLDPGPCRDYVVKWYYDPTANSCAQFWFGGCLGNENKFDTEKSCKEACVKA</sequence>
<feature type="domain" description="BPTI/Kunitz inhibitor" evidence="18">
    <location>
        <begin position="808"/>
        <end position="858"/>
    </location>
</feature>
<dbReference type="PANTHER" id="PTHR24020:SF18">
    <property type="entry name" value="COLLAGEN ALPHA-1(VI) CHAIN"/>
    <property type="match status" value="1"/>
</dbReference>
<dbReference type="GO" id="GO:0005581">
    <property type="term" value="C:collagen trimer"/>
    <property type="evidence" value="ECO:0007669"/>
    <property type="project" value="UniProtKB-KW"/>
</dbReference>
<reference evidence="19" key="2">
    <citation type="submission" date="2025-08" db="UniProtKB">
        <authorList>
            <consortium name="Ensembl"/>
        </authorList>
    </citation>
    <scope>IDENTIFICATION</scope>
</reference>
<reference evidence="20" key="1">
    <citation type="submission" date="2012-01" db="EMBL/GenBank/DDBJ databases">
        <title>The Genome Sequence of Oreochromis niloticus (Nile Tilapia).</title>
        <authorList>
            <consortium name="Broad Institute Genome Assembly Team"/>
            <consortium name="Broad Institute Sequencing Platform"/>
            <person name="Di Palma F."/>
            <person name="Johnson J."/>
            <person name="Lander E.S."/>
            <person name="Lindblad-Toh K."/>
        </authorList>
    </citation>
    <scope>NUCLEOTIDE SEQUENCE [LARGE SCALE GENOMIC DNA]</scope>
</reference>
<dbReference type="InterPro" id="IPR036465">
    <property type="entry name" value="vWFA_dom_sf"/>
</dbReference>
<evidence type="ECO:0000256" key="16">
    <source>
        <dbReference type="SAM" id="SignalP"/>
    </source>
</evidence>
<dbReference type="PRINTS" id="PR00759">
    <property type="entry name" value="BASICPTASE"/>
</dbReference>
<keyword evidence="8" id="KW-0130">Cell adhesion</keyword>
<dbReference type="Pfam" id="PF00092">
    <property type="entry name" value="VWA"/>
    <property type="match status" value="2"/>
</dbReference>
<keyword evidence="4" id="KW-0646">Protease inhibitor</keyword>
<dbReference type="SUPFAM" id="SSF53300">
    <property type="entry name" value="vWA-like"/>
    <property type="match status" value="2"/>
</dbReference>
<evidence type="ECO:0000313" key="19">
    <source>
        <dbReference type="Ensembl" id="ENSONIP00000008203.2"/>
    </source>
</evidence>
<keyword evidence="6" id="KW-0677">Repeat</keyword>
<dbReference type="InterPro" id="IPR020901">
    <property type="entry name" value="Prtase_inh_Kunz-CS"/>
</dbReference>
<dbReference type="Pfam" id="PF00014">
    <property type="entry name" value="Kunitz_BPTI"/>
    <property type="match status" value="1"/>
</dbReference>
<evidence type="ECO:0000256" key="7">
    <source>
        <dbReference type="ARBA" id="ARBA00022869"/>
    </source>
</evidence>
<name>I3JH60_ORENI</name>
<evidence type="ECO:0000256" key="3">
    <source>
        <dbReference type="ARBA" id="ARBA00022530"/>
    </source>
</evidence>
<dbReference type="PROSITE" id="PS50279">
    <property type="entry name" value="BPTI_KUNITZ_2"/>
    <property type="match status" value="1"/>
</dbReference>
<dbReference type="SUPFAM" id="SSF57362">
    <property type="entry name" value="BPTI-like"/>
    <property type="match status" value="1"/>
</dbReference>
<dbReference type="SMART" id="SM00131">
    <property type="entry name" value="KU"/>
    <property type="match status" value="1"/>
</dbReference>
<evidence type="ECO:0000256" key="15">
    <source>
        <dbReference type="SAM" id="MobiDB-lite"/>
    </source>
</evidence>
<dbReference type="Proteomes" id="UP000005207">
    <property type="component" value="Linkage group LG11"/>
</dbReference>
<keyword evidence="5 16" id="KW-0732">Signal</keyword>
<keyword evidence="11" id="KW-1015">Disulfide bond</keyword>
<dbReference type="InterPro" id="IPR036880">
    <property type="entry name" value="Kunitz_BPTI_sf"/>
</dbReference>